<dbReference type="InterPro" id="IPR036514">
    <property type="entry name" value="SGNH_hydro_sf"/>
</dbReference>
<keyword evidence="2" id="KW-0378">Hydrolase</keyword>
<dbReference type="CDD" id="cd01821">
    <property type="entry name" value="Rhamnogalacturan_acetylesterase_like"/>
    <property type="match status" value="1"/>
</dbReference>
<accession>A0A1H4XQV7</accession>
<evidence type="ECO:0000256" key="1">
    <source>
        <dbReference type="ARBA" id="ARBA00008668"/>
    </source>
</evidence>
<evidence type="ECO:0000256" key="2">
    <source>
        <dbReference type="ARBA" id="ARBA00022801"/>
    </source>
</evidence>
<feature type="chain" id="PRO_5038357340" evidence="3">
    <location>
        <begin position="32"/>
        <end position="280"/>
    </location>
</feature>
<comment type="similarity">
    <text evidence="1">Belongs to the 'GDSL' lipolytic enzyme family.</text>
</comment>
<dbReference type="PANTHER" id="PTHR43695">
    <property type="entry name" value="PUTATIVE (AFU_ORTHOLOGUE AFUA_2G17250)-RELATED"/>
    <property type="match status" value="1"/>
</dbReference>
<dbReference type="InterPro" id="IPR037459">
    <property type="entry name" value="RhgT-like"/>
</dbReference>
<dbReference type="Pfam" id="PF13472">
    <property type="entry name" value="Lipase_GDSL_2"/>
    <property type="match status" value="1"/>
</dbReference>
<sequence length="280" mass="29492">MAWKRRFRQRIGSGVAVIGVLALPAVPPATAEASAAAVAHIYVAGDSTASTYSTAQAPRAGWAQALPVFLTPNAVAVNVAKSGASSKSFIDLGRLDHILGLLKKGDYLLISFGHNDEKADDPARYTVPSTTYKQYLAQYVDKSRAKGAIPILLTPVERRHFGGAGVITPSHGAYPAAMRELAAAKRVPLVDLTALSTGLWNRAGAEGTKKYFMIFPAGKYPNYPSGSQDNTHFQAAGAIEVARLVATALRDQGAVPPADFRQLTATIPPSAIGWPATAPS</sequence>
<keyword evidence="6" id="KW-1185">Reference proteome</keyword>
<dbReference type="GO" id="GO:0016787">
    <property type="term" value="F:hydrolase activity"/>
    <property type="evidence" value="ECO:0007669"/>
    <property type="project" value="UniProtKB-KW"/>
</dbReference>
<evidence type="ECO:0000259" key="4">
    <source>
        <dbReference type="Pfam" id="PF13472"/>
    </source>
</evidence>
<feature type="signal peptide" evidence="3">
    <location>
        <begin position="1"/>
        <end position="31"/>
    </location>
</feature>
<dbReference type="RefSeq" id="WP_091314084.1">
    <property type="nucleotide sequence ID" value="NZ_FNSO01000004.1"/>
</dbReference>
<dbReference type="Gene3D" id="3.40.50.1110">
    <property type="entry name" value="SGNH hydrolase"/>
    <property type="match status" value="1"/>
</dbReference>
<dbReference type="Proteomes" id="UP000199622">
    <property type="component" value="Unassembled WGS sequence"/>
</dbReference>
<proteinExistence type="inferred from homology"/>
<dbReference type="SUPFAM" id="SSF52266">
    <property type="entry name" value="SGNH hydrolase"/>
    <property type="match status" value="1"/>
</dbReference>
<dbReference type="PANTHER" id="PTHR43695:SF1">
    <property type="entry name" value="RHAMNOGALACTURONAN ACETYLESTERASE"/>
    <property type="match status" value="1"/>
</dbReference>
<evidence type="ECO:0000313" key="6">
    <source>
        <dbReference type="Proteomes" id="UP000199622"/>
    </source>
</evidence>
<protein>
    <submittedName>
        <fullName evidence="5">Lysophospholipase L1</fullName>
    </submittedName>
</protein>
<dbReference type="EMBL" id="FNSO01000004">
    <property type="protein sequence ID" value="SED07520.1"/>
    <property type="molecule type" value="Genomic_DNA"/>
</dbReference>
<dbReference type="STRING" id="208445.SAMN04489727_6296"/>
<evidence type="ECO:0000313" key="5">
    <source>
        <dbReference type="EMBL" id="SED07520.1"/>
    </source>
</evidence>
<evidence type="ECO:0000256" key="3">
    <source>
        <dbReference type="SAM" id="SignalP"/>
    </source>
</evidence>
<gene>
    <name evidence="5" type="ORF">SAMN04489727_6296</name>
</gene>
<feature type="domain" description="SGNH hydrolase-type esterase" evidence="4">
    <location>
        <begin position="44"/>
        <end position="237"/>
    </location>
</feature>
<name>A0A1H4XQV7_9PSEU</name>
<dbReference type="InterPro" id="IPR013830">
    <property type="entry name" value="SGNH_hydro"/>
</dbReference>
<dbReference type="AlphaFoldDB" id="A0A1H4XQV7"/>
<reference evidence="6" key="1">
    <citation type="submission" date="2016-10" db="EMBL/GenBank/DDBJ databases">
        <authorList>
            <person name="Varghese N."/>
            <person name="Submissions S."/>
        </authorList>
    </citation>
    <scope>NUCLEOTIDE SEQUENCE [LARGE SCALE GENOMIC DNA]</scope>
    <source>
        <strain evidence="6">DSM 44544</strain>
    </source>
</reference>
<dbReference type="OrthoDB" id="9802318at2"/>
<keyword evidence="3" id="KW-0732">Signal</keyword>
<organism evidence="5 6">
    <name type="scientific">Amycolatopsis tolypomycina</name>
    <dbReference type="NCBI Taxonomy" id="208445"/>
    <lineage>
        <taxon>Bacteria</taxon>
        <taxon>Bacillati</taxon>
        <taxon>Actinomycetota</taxon>
        <taxon>Actinomycetes</taxon>
        <taxon>Pseudonocardiales</taxon>
        <taxon>Pseudonocardiaceae</taxon>
        <taxon>Amycolatopsis</taxon>
    </lineage>
</organism>